<evidence type="ECO:0000256" key="1">
    <source>
        <dbReference type="SAM" id="SignalP"/>
    </source>
</evidence>
<gene>
    <name evidence="4" type="ORF">A5CBH24_11080</name>
</gene>
<keyword evidence="1" id="KW-0732">Signal</keyword>
<dbReference type="InterPro" id="IPR013783">
    <property type="entry name" value="Ig-like_fold"/>
</dbReference>
<evidence type="ECO:0000259" key="3">
    <source>
        <dbReference type="Pfam" id="PF19190"/>
    </source>
</evidence>
<dbReference type="EMBL" id="AP019735">
    <property type="protein sequence ID" value="BBL03795.1"/>
    <property type="molecule type" value="Genomic_DNA"/>
</dbReference>
<dbReference type="KEGG" id="acou:A5CBH24_11080"/>
<evidence type="ECO:0000259" key="2">
    <source>
        <dbReference type="Pfam" id="PF13004"/>
    </source>
</evidence>
<dbReference type="AlphaFoldDB" id="A0A4Y1WT18"/>
<feature type="chain" id="PRO_5021508713" description="BACON domain-containing protein" evidence="1">
    <location>
        <begin position="23"/>
        <end position="416"/>
    </location>
</feature>
<feature type="domain" description="BACON" evidence="2">
    <location>
        <begin position="71"/>
        <end position="138"/>
    </location>
</feature>
<reference evidence="5" key="1">
    <citation type="submission" date="2019-06" db="EMBL/GenBank/DDBJ databases">
        <title>Alistipes onderdonkii subsp. vulgaris subsp. nov., Alistipes dispar sp. nov. and Alistipes communis sp. nov., isolated from human faeces, and creation of Alistipes onderdonkii subsp. onderdonkii subsp. nov.</title>
        <authorList>
            <person name="Sakamoto M."/>
            <person name="Ikeyama N."/>
            <person name="Ogata Y."/>
            <person name="Suda W."/>
            <person name="Iino T."/>
            <person name="Hattori M."/>
            <person name="Ohkuma M."/>
        </authorList>
    </citation>
    <scope>NUCLEOTIDE SEQUENCE [LARGE SCALE GENOMIC DNA]</scope>
    <source>
        <strain evidence="5">5CBH24</strain>
    </source>
</reference>
<dbReference type="Gene3D" id="2.60.40.10">
    <property type="entry name" value="Immunoglobulins"/>
    <property type="match status" value="2"/>
</dbReference>
<dbReference type="GeneID" id="78341826"/>
<dbReference type="RefSeq" id="WP_141412446.1">
    <property type="nucleotide sequence ID" value="NZ_AP019735.1"/>
</dbReference>
<dbReference type="Pfam" id="PF13004">
    <property type="entry name" value="BACON"/>
    <property type="match status" value="1"/>
</dbReference>
<dbReference type="Pfam" id="PF19190">
    <property type="entry name" value="BACON_2"/>
    <property type="match status" value="1"/>
</dbReference>
<protein>
    <recommendedName>
        <fullName evidence="2 3">BACON domain-containing protein</fullName>
    </recommendedName>
</protein>
<dbReference type="InterPro" id="IPR024361">
    <property type="entry name" value="BACON"/>
</dbReference>
<sequence>MNTKTVQARLAKRLLCIVCAVAGGCGDSTTLRYDPQPPDASAPPLSVTPDTLVFDAEGGTLVLNLATTTAEWKIESPSEWLTIKVESSDGSPHGSLGGGAGNFSIRISATSNETDARRTASIRVSGNDAGTVTIPVEQKAFGESHTPSLSVEPSSLTFKADGESFDLVVTTDAAAWTATCEAAWITITSDNDATLRATAMPNRTASPRSATILFTGEDAEPFEVSVTQAAHSESSSPLSTLERDVRPSLAVASATFYADDRLPNTLRLLQLNLYGDLAQHEIDNLMLTLCVGADTQRTGAIEGRYAIAGEGNTSPDLPELGEGAVIAGTLIRPSGGDPLFEGSWYRMLTNEANQVRLTEMAPCTEGEIVVERNGKRYSIVYRFVDDNEARPHTIAGSYAGTVEFTNLVRDAGSSPL</sequence>
<keyword evidence="5" id="KW-1185">Reference proteome</keyword>
<dbReference type="PROSITE" id="PS51257">
    <property type="entry name" value="PROKAR_LIPOPROTEIN"/>
    <property type="match status" value="1"/>
</dbReference>
<dbReference type="CDD" id="cd14948">
    <property type="entry name" value="BACON"/>
    <property type="match status" value="2"/>
</dbReference>
<accession>A0A4Y1WT18</accession>
<name>A0A4Y1WT18_9BACT</name>
<evidence type="ECO:0000313" key="4">
    <source>
        <dbReference type="EMBL" id="BBL03795.1"/>
    </source>
</evidence>
<feature type="domain" description="BACON" evidence="3">
    <location>
        <begin position="149"/>
        <end position="230"/>
    </location>
</feature>
<organism evidence="4 5">
    <name type="scientific">Alistipes communis</name>
    <dbReference type="NCBI Taxonomy" id="2585118"/>
    <lineage>
        <taxon>Bacteria</taxon>
        <taxon>Pseudomonadati</taxon>
        <taxon>Bacteroidota</taxon>
        <taxon>Bacteroidia</taxon>
        <taxon>Bacteroidales</taxon>
        <taxon>Rikenellaceae</taxon>
        <taxon>Alistipes</taxon>
    </lineage>
</organism>
<feature type="signal peptide" evidence="1">
    <location>
        <begin position="1"/>
        <end position="22"/>
    </location>
</feature>
<evidence type="ECO:0000313" key="5">
    <source>
        <dbReference type="Proteomes" id="UP000318946"/>
    </source>
</evidence>
<dbReference type="Proteomes" id="UP000318946">
    <property type="component" value="Chromosome"/>
</dbReference>
<proteinExistence type="predicted"/>